<comment type="caution">
    <text evidence="1">The sequence shown here is derived from an EMBL/GenBank/DDBJ whole genome shotgun (WGS) entry which is preliminary data.</text>
</comment>
<name>A0ABU4B0A6_9NOCA</name>
<reference evidence="1 2" key="1">
    <citation type="submission" date="2023-10" db="EMBL/GenBank/DDBJ databases">
        <title>Development of a sustainable strategy for remediation of hydrocarbon-contaminated territories based on the waste exchange concept.</title>
        <authorList>
            <person name="Krivoruchko A."/>
        </authorList>
    </citation>
    <scope>NUCLEOTIDE SEQUENCE [LARGE SCALE GENOMIC DNA]</scope>
    <source>
        <strain evidence="1 2">IEGM 1322</strain>
    </source>
</reference>
<dbReference type="RefSeq" id="WP_317548715.1">
    <property type="nucleotide sequence ID" value="NZ_JAWLKE010000005.1"/>
</dbReference>
<dbReference type="EMBL" id="JAWLKE010000005">
    <property type="protein sequence ID" value="MDV6231927.1"/>
    <property type="molecule type" value="Genomic_DNA"/>
</dbReference>
<evidence type="ECO:0000313" key="2">
    <source>
        <dbReference type="Proteomes" id="UP001185899"/>
    </source>
</evidence>
<dbReference type="Proteomes" id="UP001185899">
    <property type="component" value="Unassembled WGS sequence"/>
</dbReference>
<gene>
    <name evidence="1" type="ORF">R3P95_15350</name>
</gene>
<proteinExistence type="predicted"/>
<evidence type="ECO:0000313" key="1">
    <source>
        <dbReference type="EMBL" id="MDV6231927.1"/>
    </source>
</evidence>
<keyword evidence="2" id="KW-1185">Reference proteome</keyword>
<organism evidence="1 2">
    <name type="scientific">Rhodococcus cercidiphylli</name>
    <dbReference type="NCBI Taxonomy" id="489916"/>
    <lineage>
        <taxon>Bacteria</taxon>
        <taxon>Bacillati</taxon>
        <taxon>Actinomycetota</taxon>
        <taxon>Actinomycetes</taxon>
        <taxon>Mycobacteriales</taxon>
        <taxon>Nocardiaceae</taxon>
        <taxon>Rhodococcus</taxon>
    </lineage>
</organism>
<accession>A0ABU4B0A6</accession>
<protein>
    <recommendedName>
        <fullName evidence="3">DUF2442 domain-containing protein</fullName>
    </recommendedName>
</protein>
<evidence type="ECO:0008006" key="3">
    <source>
        <dbReference type="Google" id="ProtNLM"/>
    </source>
</evidence>
<sequence length="89" mass="9610">MRGTKMLPGNVTAAFEGVITLDGLDGLDGRDVLRVGLVNFDRIELAFLTDEGRSMYPIAWDDAEHLAALLLDFAQIARAKHGLIGIEAA</sequence>